<comment type="subcellular location">
    <subcellularLocation>
        <location evidence="1">Cytoplasm</location>
        <location evidence="1">Cytosol</location>
    </subcellularLocation>
</comment>
<feature type="compositionally biased region" description="Low complexity" evidence="3">
    <location>
        <begin position="165"/>
        <end position="176"/>
    </location>
</feature>
<comment type="caution">
    <text evidence="5">The sequence shown here is derived from an EMBL/GenBank/DDBJ whole genome shotgun (WGS) entry which is preliminary data.</text>
</comment>
<dbReference type="InterPro" id="IPR029071">
    <property type="entry name" value="Ubiquitin-like_domsf"/>
</dbReference>
<dbReference type="AlphaFoldDB" id="A0A9N9G8F0"/>
<dbReference type="InterPro" id="IPR000626">
    <property type="entry name" value="Ubiquitin-like_dom"/>
</dbReference>
<sequence length="242" mass="26222">MSLVEQTAFATEILGELSSRAVKYPQDFAPPAQTRPKPVIKSLLKNSKNKAQTGGATIPTTSSSNSINAQGKLINVNVKSLRGGGIYTIQLANTDSIVTLKEKIRPLAQLSPANQRLILRGKALVDTKTLADYNITNDTTIHLVQKAGSIGGGSISSPVEIKSTTITSSSSTTSTSNNRLTDSGTSTTRDPKFWWDLRGFLQQHFKETDDADRVLNEFLGVYKDLNGNISNVQDLERLVKNS</sequence>
<dbReference type="PROSITE" id="PS50053">
    <property type="entry name" value="UBIQUITIN_2"/>
    <property type="match status" value="1"/>
</dbReference>
<dbReference type="EMBL" id="CAJVPS010003430">
    <property type="protein sequence ID" value="CAG8588691.1"/>
    <property type="molecule type" value="Genomic_DNA"/>
</dbReference>
<dbReference type="InterPro" id="IPR019956">
    <property type="entry name" value="Ubiquitin_dom"/>
</dbReference>
<dbReference type="SMART" id="SM00213">
    <property type="entry name" value="UBQ"/>
    <property type="match status" value="1"/>
</dbReference>
<feature type="region of interest" description="Disordered" evidence="3">
    <location>
        <begin position="165"/>
        <end position="187"/>
    </location>
</feature>
<dbReference type="InterPro" id="IPR047154">
    <property type="entry name" value="UBL4A-like"/>
</dbReference>
<dbReference type="SUPFAM" id="SSF54236">
    <property type="entry name" value="Ubiquitin-like"/>
    <property type="match status" value="1"/>
</dbReference>
<evidence type="ECO:0000313" key="6">
    <source>
        <dbReference type="Proteomes" id="UP000789508"/>
    </source>
</evidence>
<proteinExistence type="predicted"/>
<evidence type="ECO:0000256" key="2">
    <source>
        <dbReference type="ARBA" id="ARBA00022490"/>
    </source>
</evidence>
<dbReference type="PANTHER" id="PTHR46555">
    <property type="entry name" value="UBIQUITIN-LIKE PROTEIN 4A"/>
    <property type="match status" value="1"/>
</dbReference>
<dbReference type="GO" id="GO:0006620">
    <property type="term" value="P:post-translational protein targeting to endoplasmic reticulum membrane"/>
    <property type="evidence" value="ECO:0007669"/>
    <property type="project" value="InterPro"/>
</dbReference>
<feature type="domain" description="Ubiquitin-like" evidence="4">
    <location>
        <begin position="74"/>
        <end position="146"/>
    </location>
</feature>
<reference evidence="5" key="1">
    <citation type="submission" date="2021-06" db="EMBL/GenBank/DDBJ databases">
        <authorList>
            <person name="Kallberg Y."/>
            <person name="Tangrot J."/>
            <person name="Rosling A."/>
        </authorList>
    </citation>
    <scope>NUCLEOTIDE SEQUENCE</scope>
    <source>
        <strain evidence="5">FL130A</strain>
    </source>
</reference>
<dbReference type="GO" id="GO:0071816">
    <property type="term" value="P:tail-anchored membrane protein insertion into ER membrane"/>
    <property type="evidence" value="ECO:0007669"/>
    <property type="project" value="TreeGrafter"/>
</dbReference>
<dbReference type="GO" id="GO:0071818">
    <property type="term" value="C:BAT3 complex"/>
    <property type="evidence" value="ECO:0007669"/>
    <property type="project" value="TreeGrafter"/>
</dbReference>
<gene>
    <name evidence="5" type="ORF">ALEPTO_LOCUS7598</name>
</gene>
<dbReference type="CDD" id="cd17039">
    <property type="entry name" value="Ubl_ubiquitin_like"/>
    <property type="match status" value="1"/>
</dbReference>
<dbReference type="Pfam" id="PF00240">
    <property type="entry name" value="ubiquitin"/>
    <property type="match status" value="1"/>
</dbReference>
<dbReference type="Gene3D" id="3.10.20.90">
    <property type="entry name" value="Phosphatidylinositol 3-kinase Catalytic Subunit, Chain A, domain 1"/>
    <property type="match status" value="1"/>
</dbReference>
<dbReference type="OrthoDB" id="428577at2759"/>
<dbReference type="PRINTS" id="PR00348">
    <property type="entry name" value="UBIQUITIN"/>
</dbReference>
<keyword evidence="2" id="KW-0963">Cytoplasm</keyword>
<evidence type="ECO:0000256" key="1">
    <source>
        <dbReference type="ARBA" id="ARBA00004514"/>
    </source>
</evidence>
<evidence type="ECO:0000313" key="5">
    <source>
        <dbReference type="EMBL" id="CAG8588691.1"/>
    </source>
</evidence>
<protein>
    <submittedName>
        <fullName evidence="5">3324_t:CDS:1</fullName>
    </submittedName>
</protein>
<evidence type="ECO:0000259" key="4">
    <source>
        <dbReference type="PROSITE" id="PS50053"/>
    </source>
</evidence>
<name>A0A9N9G8F0_9GLOM</name>
<organism evidence="5 6">
    <name type="scientific">Ambispora leptoticha</name>
    <dbReference type="NCBI Taxonomy" id="144679"/>
    <lineage>
        <taxon>Eukaryota</taxon>
        <taxon>Fungi</taxon>
        <taxon>Fungi incertae sedis</taxon>
        <taxon>Mucoromycota</taxon>
        <taxon>Glomeromycotina</taxon>
        <taxon>Glomeromycetes</taxon>
        <taxon>Archaeosporales</taxon>
        <taxon>Ambisporaceae</taxon>
        <taxon>Ambispora</taxon>
    </lineage>
</organism>
<dbReference type="Proteomes" id="UP000789508">
    <property type="component" value="Unassembled WGS sequence"/>
</dbReference>
<accession>A0A9N9G8F0</accession>
<dbReference type="GO" id="GO:0051087">
    <property type="term" value="F:protein-folding chaperone binding"/>
    <property type="evidence" value="ECO:0007669"/>
    <property type="project" value="TreeGrafter"/>
</dbReference>
<evidence type="ECO:0000256" key="3">
    <source>
        <dbReference type="SAM" id="MobiDB-lite"/>
    </source>
</evidence>
<keyword evidence="6" id="KW-1185">Reference proteome</keyword>
<dbReference type="Gene3D" id="1.10.286.70">
    <property type="entry name" value="Get5 dimerization domain"/>
    <property type="match status" value="1"/>
</dbReference>
<feature type="compositionally biased region" description="Polar residues" evidence="3">
    <location>
        <begin position="177"/>
        <end position="187"/>
    </location>
</feature>
<dbReference type="PANTHER" id="PTHR46555:SF1">
    <property type="entry name" value="UBIQUITIN-LIKE PROTEIN 4A"/>
    <property type="match status" value="1"/>
</dbReference>